<dbReference type="GO" id="GO:0032259">
    <property type="term" value="P:methylation"/>
    <property type="evidence" value="ECO:0007669"/>
    <property type="project" value="UniProtKB-KW"/>
</dbReference>
<dbReference type="InterPro" id="IPR029063">
    <property type="entry name" value="SAM-dependent_MTases_sf"/>
</dbReference>
<accession>A0A1H2DMT6</accession>
<dbReference type="GO" id="GO:0008757">
    <property type="term" value="F:S-adenosylmethionine-dependent methyltransferase activity"/>
    <property type="evidence" value="ECO:0007669"/>
    <property type="project" value="InterPro"/>
</dbReference>
<keyword evidence="3" id="KW-1185">Reference proteome</keyword>
<evidence type="ECO:0000313" key="2">
    <source>
        <dbReference type="EMBL" id="SDT84233.1"/>
    </source>
</evidence>
<dbReference type="EMBL" id="FNLL01000001">
    <property type="protein sequence ID" value="SDT84233.1"/>
    <property type="molecule type" value="Genomic_DNA"/>
</dbReference>
<dbReference type="Proteomes" id="UP000199608">
    <property type="component" value="Unassembled WGS sequence"/>
</dbReference>
<dbReference type="SUPFAM" id="SSF53335">
    <property type="entry name" value="S-adenosyl-L-methionine-dependent methyltransferases"/>
    <property type="match status" value="1"/>
</dbReference>
<dbReference type="InterPro" id="IPR013216">
    <property type="entry name" value="Methyltransf_11"/>
</dbReference>
<dbReference type="AlphaFoldDB" id="A0A1H2DMT6"/>
<keyword evidence="2" id="KW-0808">Transferase</keyword>
<proteinExistence type="predicted"/>
<dbReference type="RefSeq" id="WP_217641215.1">
    <property type="nucleotide sequence ID" value="NZ_FNLL01000001.1"/>
</dbReference>
<protein>
    <submittedName>
        <fullName evidence="2">Methyltransferase domain-containing protein</fullName>
    </submittedName>
</protein>
<evidence type="ECO:0000259" key="1">
    <source>
        <dbReference type="Pfam" id="PF08241"/>
    </source>
</evidence>
<dbReference type="Pfam" id="PF08241">
    <property type="entry name" value="Methyltransf_11"/>
    <property type="match status" value="1"/>
</dbReference>
<gene>
    <name evidence="2" type="ORF">SAMN04487931_101167</name>
</gene>
<sequence length="222" mass="26173">MEPIFKIDLKETLNSSSKVVLELGSGRKKKPGRILIDIIDMPHIDIIADLEQGLSFLPDNCIDEIHSKSLLEHIDHFDLLMKEIWRVLKPSGKKYLYVPHFSNPYYFSDYTHRRFFGLYSFEYFSGQQRRFKRKVPSFYNNCEFITEDISLVFRSPWKTRKLFKQLIQKIINLHPWIMEFYEENLCYIVPCSALKATLKPIKANKPTPSQISNDSSFEGKQP</sequence>
<organism evidence="2 3">
    <name type="scientific">Desulfobacula phenolica</name>
    <dbReference type="NCBI Taxonomy" id="90732"/>
    <lineage>
        <taxon>Bacteria</taxon>
        <taxon>Pseudomonadati</taxon>
        <taxon>Thermodesulfobacteriota</taxon>
        <taxon>Desulfobacteria</taxon>
        <taxon>Desulfobacterales</taxon>
        <taxon>Desulfobacteraceae</taxon>
        <taxon>Desulfobacula</taxon>
    </lineage>
</organism>
<keyword evidence="2" id="KW-0489">Methyltransferase</keyword>
<reference evidence="3" key="1">
    <citation type="submission" date="2016-10" db="EMBL/GenBank/DDBJ databases">
        <authorList>
            <person name="Varghese N."/>
            <person name="Submissions S."/>
        </authorList>
    </citation>
    <scope>NUCLEOTIDE SEQUENCE [LARGE SCALE GENOMIC DNA]</scope>
    <source>
        <strain evidence="3">DSM 3384</strain>
    </source>
</reference>
<feature type="domain" description="Methyltransferase type 11" evidence="1">
    <location>
        <begin position="46"/>
        <end position="93"/>
    </location>
</feature>
<name>A0A1H2DMT6_9BACT</name>
<evidence type="ECO:0000313" key="3">
    <source>
        <dbReference type="Proteomes" id="UP000199608"/>
    </source>
</evidence>
<dbReference type="Gene3D" id="3.40.50.150">
    <property type="entry name" value="Vaccinia Virus protein VP39"/>
    <property type="match status" value="1"/>
</dbReference>